<dbReference type="Proteomes" id="UP000217545">
    <property type="component" value="Chromosome"/>
</dbReference>
<gene>
    <name evidence="1" type="ORF">PhaeoP63_02287</name>
</gene>
<organism evidence="1 2">
    <name type="scientific">Phaeobacter gallaeciensis</name>
    <dbReference type="NCBI Taxonomy" id="60890"/>
    <lineage>
        <taxon>Bacteria</taxon>
        <taxon>Pseudomonadati</taxon>
        <taxon>Pseudomonadota</taxon>
        <taxon>Alphaproteobacteria</taxon>
        <taxon>Rhodobacterales</taxon>
        <taxon>Roseobacteraceae</taxon>
        <taxon>Phaeobacter</taxon>
    </lineage>
</organism>
<sequence>MEAPELKPCPFCGCVDLEELDRHQVCMRCGAKGPRMPLYPDDKAFTWNTRSATDVAVKPLTVDALAKGDT</sequence>
<evidence type="ECO:0000313" key="1">
    <source>
        <dbReference type="EMBL" id="ATF06353.1"/>
    </source>
</evidence>
<dbReference type="EMBL" id="CP010784">
    <property type="protein sequence ID" value="ATF06353.1"/>
    <property type="molecule type" value="Genomic_DNA"/>
</dbReference>
<reference evidence="1 2" key="1">
    <citation type="journal article" date="2017" name="Front. Microbiol.">
        <title>Phaeobacter piscinae sp. nov., a species of the Roseobacter group and potential aquaculture probiont.</title>
        <authorList>
            <person name="Sonnenschein E.C."/>
            <person name="Phippen C.B.W."/>
            <person name="Nielsen K.F."/>
            <person name="Mateiu R.V."/>
            <person name="Melchiorsen J."/>
            <person name="Gram L."/>
            <person name="Overmann J."/>
            <person name="Freese H.M."/>
        </authorList>
    </citation>
    <scope>NUCLEOTIDE SEQUENCE [LARGE SCALE GENOMIC DNA]</scope>
    <source>
        <strain evidence="1 2">P63</strain>
    </source>
</reference>
<protein>
    <submittedName>
        <fullName evidence="1">Uncharacterized protein</fullName>
    </submittedName>
</protein>
<name>A0AAC9ZA37_9RHOB</name>
<accession>A0AAC9ZA37</accession>
<proteinExistence type="predicted"/>
<evidence type="ECO:0000313" key="2">
    <source>
        <dbReference type="Proteomes" id="UP000217545"/>
    </source>
</evidence>
<dbReference type="AlphaFoldDB" id="A0AAC9ZA37"/>